<dbReference type="InterPro" id="IPR000415">
    <property type="entry name" value="Nitroreductase-like"/>
</dbReference>
<sequence>MKLVKDAIVERRTSKKSLDNPVEKKRLLELLEQASHAPYHKEEPWYAKIITTDEEKEFLYSLIIAFYKEEGIIHDEETEQKFTVKVDRLIKKAPATVLFAYKQVPTSERLNSDASQATAALIQNFSLLLDAHDLVGFWASSPFVLNETFTQRLGFPQGSILVANYRVGYKDPSLATRPRKRRPVNEWVTDLEIN</sequence>
<dbReference type="Proteomes" id="UP000015961">
    <property type="component" value="Unassembled WGS sequence"/>
</dbReference>
<name>S0PGD1_9ENTE</name>
<keyword evidence="3" id="KW-1185">Reference proteome</keyword>
<protein>
    <recommendedName>
        <fullName evidence="1">Nitroreductase domain-containing protein</fullName>
    </recommendedName>
</protein>
<evidence type="ECO:0000313" key="3">
    <source>
        <dbReference type="Proteomes" id="UP000015961"/>
    </source>
</evidence>
<feature type="domain" description="Nitroreductase" evidence="1">
    <location>
        <begin position="8"/>
        <end position="169"/>
    </location>
</feature>
<dbReference type="PANTHER" id="PTHR43821">
    <property type="entry name" value="NAD(P)H NITROREDUCTASE YDJA-RELATED"/>
    <property type="match status" value="1"/>
</dbReference>
<dbReference type="GO" id="GO:0016491">
    <property type="term" value="F:oxidoreductase activity"/>
    <property type="evidence" value="ECO:0007669"/>
    <property type="project" value="InterPro"/>
</dbReference>
<proteinExistence type="predicted"/>
<reference evidence="2 3" key="1">
    <citation type="submission" date="2013-03" db="EMBL/GenBank/DDBJ databases">
        <title>The Genome Sequence of Enterococcus sulfureus ATCC_49903 (PacBio/Illumina hybrid assembly).</title>
        <authorList>
            <consortium name="The Broad Institute Genomics Platform"/>
            <consortium name="The Broad Institute Genome Sequencing Center for Infectious Disease"/>
            <person name="Earl A."/>
            <person name="Russ C."/>
            <person name="Gilmore M."/>
            <person name="Surin D."/>
            <person name="Walker B."/>
            <person name="Young S."/>
            <person name="Zeng Q."/>
            <person name="Gargeya S."/>
            <person name="Fitzgerald M."/>
            <person name="Haas B."/>
            <person name="Abouelleil A."/>
            <person name="Allen A.W."/>
            <person name="Alvarado L."/>
            <person name="Arachchi H.M."/>
            <person name="Berlin A.M."/>
            <person name="Chapman S.B."/>
            <person name="Gainer-Dewar J."/>
            <person name="Goldberg J."/>
            <person name="Griggs A."/>
            <person name="Gujja S."/>
            <person name="Hansen M."/>
            <person name="Howarth C."/>
            <person name="Imamovic A."/>
            <person name="Ireland A."/>
            <person name="Larimer J."/>
            <person name="McCowan C."/>
            <person name="Murphy C."/>
            <person name="Pearson M."/>
            <person name="Poon T.W."/>
            <person name="Priest M."/>
            <person name="Roberts A."/>
            <person name="Saif S."/>
            <person name="Shea T."/>
            <person name="Sisk P."/>
            <person name="Sykes S."/>
            <person name="Wortman J."/>
            <person name="Nusbaum C."/>
            <person name="Birren B."/>
        </authorList>
    </citation>
    <scope>NUCLEOTIDE SEQUENCE [LARGE SCALE GENOMIC DNA]</scope>
    <source>
        <strain evidence="2 3">ATCC 49903</strain>
    </source>
</reference>
<dbReference type="OrthoDB" id="9804207at2"/>
<organism evidence="2 3">
    <name type="scientific">Enterococcus sulfureus ATCC 49903</name>
    <dbReference type="NCBI Taxonomy" id="1140003"/>
    <lineage>
        <taxon>Bacteria</taxon>
        <taxon>Bacillati</taxon>
        <taxon>Bacillota</taxon>
        <taxon>Bacilli</taxon>
        <taxon>Lactobacillales</taxon>
        <taxon>Enterococcaceae</taxon>
        <taxon>Enterococcus</taxon>
    </lineage>
</organism>
<comment type="caution">
    <text evidence="2">The sequence shown here is derived from an EMBL/GenBank/DDBJ whole genome shotgun (WGS) entry which is preliminary data.</text>
</comment>
<dbReference type="Pfam" id="PF00881">
    <property type="entry name" value="Nitroreductase"/>
    <property type="match status" value="1"/>
</dbReference>
<evidence type="ECO:0000313" key="2">
    <source>
        <dbReference type="EMBL" id="EOT87491.1"/>
    </source>
</evidence>
<dbReference type="Gene3D" id="3.40.109.10">
    <property type="entry name" value="NADH Oxidase"/>
    <property type="match status" value="1"/>
</dbReference>
<dbReference type="PANTHER" id="PTHR43821:SF1">
    <property type="entry name" value="NAD(P)H NITROREDUCTASE YDJA-RELATED"/>
    <property type="match status" value="1"/>
</dbReference>
<dbReference type="PATRIC" id="fig|1140003.3.peg.549"/>
<accession>S0PGD1</accession>
<dbReference type="STRING" id="1140003.OMY_00554"/>
<dbReference type="InterPro" id="IPR052530">
    <property type="entry name" value="NAD(P)H_nitroreductase"/>
</dbReference>
<dbReference type="AlphaFoldDB" id="S0PGD1"/>
<evidence type="ECO:0000259" key="1">
    <source>
        <dbReference type="Pfam" id="PF00881"/>
    </source>
</evidence>
<gene>
    <name evidence="2" type="ORF">I573_00547</name>
</gene>
<dbReference type="InterPro" id="IPR029479">
    <property type="entry name" value="Nitroreductase"/>
</dbReference>
<dbReference type="EMBL" id="ASWO01000001">
    <property type="protein sequence ID" value="EOT87491.1"/>
    <property type="molecule type" value="Genomic_DNA"/>
</dbReference>
<dbReference type="eggNOG" id="COG0778">
    <property type="taxonomic scope" value="Bacteria"/>
</dbReference>
<dbReference type="SUPFAM" id="SSF55469">
    <property type="entry name" value="FMN-dependent nitroreductase-like"/>
    <property type="match status" value="1"/>
</dbReference>